<dbReference type="Proteomes" id="UP000217790">
    <property type="component" value="Unassembled WGS sequence"/>
</dbReference>
<dbReference type="EMBL" id="KZ293644">
    <property type="protein sequence ID" value="PBL04188.1"/>
    <property type="molecule type" value="Genomic_DNA"/>
</dbReference>
<reference evidence="2" key="1">
    <citation type="journal article" date="2017" name="Nat. Ecol. Evol.">
        <title>Genome expansion and lineage-specific genetic innovations in the forest pathogenic fungi Armillaria.</title>
        <authorList>
            <person name="Sipos G."/>
            <person name="Prasanna A.N."/>
            <person name="Walter M.C."/>
            <person name="O'Connor E."/>
            <person name="Balint B."/>
            <person name="Krizsan K."/>
            <person name="Kiss B."/>
            <person name="Hess J."/>
            <person name="Varga T."/>
            <person name="Slot J."/>
            <person name="Riley R."/>
            <person name="Boka B."/>
            <person name="Rigling D."/>
            <person name="Barry K."/>
            <person name="Lee J."/>
            <person name="Mihaltcheva S."/>
            <person name="LaButti K."/>
            <person name="Lipzen A."/>
            <person name="Waldron R."/>
            <person name="Moloney N.M."/>
            <person name="Sperisen C."/>
            <person name="Kredics L."/>
            <person name="Vagvoelgyi C."/>
            <person name="Patrignani A."/>
            <person name="Fitzpatrick D."/>
            <person name="Nagy I."/>
            <person name="Doyle S."/>
            <person name="Anderson J.B."/>
            <person name="Grigoriev I.V."/>
            <person name="Gueldener U."/>
            <person name="Muensterkoetter M."/>
            <person name="Nagy L.G."/>
        </authorList>
    </citation>
    <scope>NUCLEOTIDE SEQUENCE [LARGE SCALE GENOMIC DNA]</scope>
    <source>
        <strain evidence="2">Ar21-2</strain>
    </source>
</reference>
<organism evidence="1 2">
    <name type="scientific">Armillaria gallica</name>
    <name type="common">Bulbous honey fungus</name>
    <name type="synonym">Armillaria bulbosa</name>
    <dbReference type="NCBI Taxonomy" id="47427"/>
    <lineage>
        <taxon>Eukaryota</taxon>
        <taxon>Fungi</taxon>
        <taxon>Dikarya</taxon>
        <taxon>Basidiomycota</taxon>
        <taxon>Agaricomycotina</taxon>
        <taxon>Agaricomycetes</taxon>
        <taxon>Agaricomycetidae</taxon>
        <taxon>Agaricales</taxon>
        <taxon>Marasmiineae</taxon>
        <taxon>Physalacriaceae</taxon>
        <taxon>Armillaria</taxon>
    </lineage>
</organism>
<keyword evidence="2" id="KW-1185">Reference proteome</keyword>
<evidence type="ECO:0000313" key="2">
    <source>
        <dbReference type="Proteomes" id="UP000217790"/>
    </source>
</evidence>
<dbReference type="InParanoid" id="A0A2H3EV14"/>
<dbReference type="AlphaFoldDB" id="A0A2H3EV14"/>
<accession>A0A2H3EV14</accession>
<protein>
    <submittedName>
        <fullName evidence="1">Uncharacterized protein</fullName>
    </submittedName>
</protein>
<evidence type="ECO:0000313" key="1">
    <source>
        <dbReference type="EMBL" id="PBL04188.1"/>
    </source>
</evidence>
<sequence>MVYRVTNELEVSTPDHLLAEKTVVYTTTAQEHGDQPVNATADPSDASVLECVEHANASVDVLGNIDASGPSESSTQFRSTVTAVRALSMDLPDREASVEREVIISEPSESLTQLGPADMAIRVPSMYFFGREQSIGQPVTAFLPLEPAARHTLPEVWLIVFAQIYHDVGYCLPLGKKKAPAFVISHAIGVISSPRHVSAFAVAPLLKLIAFAGFDARTTFDILGANITSYDDARDCYTAQDVHNIIVRNLHASPALQSF</sequence>
<proteinExistence type="predicted"/>
<name>A0A2H3EV14_ARMGA</name>
<gene>
    <name evidence="1" type="ORF">ARMGADRAFT_1022661</name>
</gene>